<dbReference type="EC" id="3.4.22.-" evidence="12"/>
<dbReference type="Proteomes" id="UP000694392">
    <property type="component" value="Unplaced"/>
</dbReference>
<evidence type="ECO:0000256" key="10">
    <source>
        <dbReference type="ARBA" id="ARBA00029289"/>
    </source>
</evidence>
<comment type="catalytic activity">
    <reaction evidence="11">
        <text>[protein]-C-terminal L-amino acid-glycyl-phosphatidylethanolamide + H2O = [protein]-C-terminal L-amino acid-glycine + a 1,2-diacyl-sn-glycero-3-phosphoethanolamine</text>
        <dbReference type="Rhea" id="RHEA:67548"/>
        <dbReference type="Rhea" id="RHEA-COMP:17323"/>
        <dbReference type="Rhea" id="RHEA-COMP:17324"/>
        <dbReference type="ChEBI" id="CHEBI:15377"/>
        <dbReference type="ChEBI" id="CHEBI:64612"/>
        <dbReference type="ChEBI" id="CHEBI:172940"/>
        <dbReference type="ChEBI" id="CHEBI:172941"/>
    </reaction>
    <physiologicalReaction direction="left-to-right" evidence="11">
        <dbReference type="Rhea" id="RHEA:67549"/>
    </physiologicalReaction>
</comment>
<evidence type="ECO:0000256" key="3">
    <source>
        <dbReference type="ARBA" id="ARBA00022448"/>
    </source>
</evidence>
<dbReference type="AlphaFoldDB" id="A0A8D0GCT3"/>
<feature type="compositionally biased region" description="Basic and acidic residues" evidence="13">
    <location>
        <begin position="15"/>
        <end position="24"/>
    </location>
</feature>
<dbReference type="GO" id="GO:0004197">
    <property type="term" value="F:cysteine-type endopeptidase activity"/>
    <property type="evidence" value="ECO:0007669"/>
    <property type="project" value="TreeGrafter"/>
</dbReference>
<dbReference type="GO" id="GO:0035973">
    <property type="term" value="P:aggrephagy"/>
    <property type="evidence" value="ECO:0007669"/>
    <property type="project" value="TreeGrafter"/>
</dbReference>
<organism evidence="15 16">
    <name type="scientific">Sphenodon punctatus</name>
    <name type="common">Tuatara</name>
    <name type="synonym">Hatteria punctata</name>
    <dbReference type="NCBI Taxonomy" id="8508"/>
    <lineage>
        <taxon>Eukaryota</taxon>
        <taxon>Metazoa</taxon>
        <taxon>Chordata</taxon>
        <taxon>Craniata</taxon>
        <taxon>Vertebrata</taxon>
        <taxon>Euteleostomi</taxon>
        <taxon>Lepidosauria</taxon>
        <taxon>Sphenodontia</taxon>
        <taxon>Sphenodontidae</taxon>
        <taxon>Sphenodon</taxon>
    </lineage>
</organism>
<protein>
    <recommendedName>
        <fullName evidence="12">Cysteine protease</fullName>
        <ecNumber evidence="12">3.4.22.-</ecNumber>
    </recommendedName>
</protein>
<dbReference type="InterPro" id="IPR046792">
    <property type="entry name" value="Peptidase_C54_cat"/>
</dbReference>
<name>A0A8D0GCT3_SPHPU</name>
<evidence type="ECO:0000256" key="2">
    <source>
        <dbReference type="ARBA" id="ARBA00010958"/>
    </source>
</evidence>
<dbReference type="GO" id="GO:0016485">
    <property type="term" value="P:protein processing"/>
    <property type="evidence" value="ECO:0007669"/>
    <property type="project" value="TreeGrafter"/>
</dbReference>
<dbReference type="GO" id="GO:0015031">
    <property type="term" value="P:protein transport"/>
    <property type="evidence" value="ECO:0007669"/>
    <property type="project" value="UniProtKB-KW"/>
</dbReference>
<keyword evidence="7" id="KW-0788">Thiol protease</keyword>
<keyword evidence="3" id="KW-0813">Transport</keyword>
<evidence type="ECO:0000256" key="8">
    <source>
        <dbReference type="ARBA" id="ARBA00022927"/>
    </source>
</evidence>
<dbReference type="GeneTree" id="ENSGT00530000063000"/>
<evidence type="ECO:0000313" key="15">
    <source>
        <dbReference type="Ensembl" id="ENSSPUP00000003165.1"/>
    </source>
</evidence>
<keyword evidence="9 12" id="KW-0072">Autophagy</keyword>
<feature type="region of interest" description="Disordered" evidence="13">
    <location>
        <begin position="1"/>
        <end position="55"/>
    </location>
</feature>
<reference evidence="15" key="1">
    <citation type="submission" date="2025-08" db="UniProtKB">
        <authorList>
            <consortium name="Ensembl"/>
        </authorList>
    </citation>
    <scope>IDENTIFICATION</scope>
</reference>
<keyword evidence="6 12" id="KW-0378">Hydrolase</keyword>
<evidence type="ECO:0000256" key="1">
    <source>
        <dbReference type="ARBA" id="ARBA00004496"/>
    </source>
</evidence>
<evidence type="ECO:0000256" key="12">
    <source>
        <dbReference type="RuleBase" id="RU363115"/>
    </source>
</evidence>
<evidence type="ECO:0000256" key="11">
    <source>
        <dbReference type="ARBA" id="ARBA00029362"/>
    </source>
</evidence>
<evidence type="ECO:0000259" key="14">
    <source>
        <dbReference type="Pfam" id="PF03416"/>
    </source>
</evidence>
<gene>
    <name evidence="15" type="primary">ATG4D</name>
</gene>
<comment type="similarity">
    <text evidence="2 12">Belongs to the peptidase C54 family.</text>
</comment>
<dbReference type="InterPro" id="IPR005078">
    <property type="entry name" value="Peptidase_C54"/>
</dbReference>
<keyword evidence="16" id="KW-1185">Reference proteome</keyword>
<feature type="domain" description="Peptidase C54 catalytic" evidence="14">
    <location>
        <begin position="144"/>
        <end position="267"/>
    </location>
</feature>
<reference evidence="15" key="2">
    <citation type="submission" date="2025-09" db="UniProtKB">
        <authorList>
            <consortium name="Ensembl"/>
        </authorList>
    </citation>
    <scope>IDENTIFICATION</scope>
</reference>
<proteinExistence type="inferred from homology"/>
<dbReference type="GO" id="GO:0005737">
    <property type="term" value="C:cytoplasm"/>
    <property type="evidence" value="ECO:0007669"/>
    <property type="project" value="UniProtKB-SubCell"/>
</dbReference>
<dbReference type="InterPro" id="IPR038765">
    <property type="entry name" value="Papain-like_cys_pep_sf"/>
</dbReference>
<evidence type="ECO:0000256" key="6">
    <source>
        <dbReference type="ARBA" id="ARBA00022801"/>
    </source>
</evidence>
<evidence type="ECO:0000256" key="13">
    <source>
        <dbReference type="SAM" id="MobiDB-lite"/>
    </source>
</evidence>
<dbReference type="GO" id="GO:0019786">
    <property type="term" value="F:protein-phosphatidylethanolamide deconjugating activity"/>
    <property type="evidence" value="ECO:0007669"/>
    <property type="project" value="InterPro"/>
</dbReference>
<keyword evidence="8 12" id="KW-0653">Protein transport</keyword>
<comment type="function">
    <text evidence="12">Cysteine protease that plays a key role in autophagy by mediating both proteolytic activation and delipidation of ATG8 family proteins.</text>
</comment>
<evidence type="ECO:0000256" key="4">
    <source>
        <dbReference type="ARBA" id="ARBA00022490"/>
    </source>
</evidence>
<dbReference type="PANTHER" id="PTHR22624">
    <property type="entry name" value="CYSTEINE PROTEASE ATG4"/>
    <property type="match status" value="1"/>
</dbReference>
<dbReference type="PANTHER" id="PTHR22624:SF36">
    <property type="entry name" value="CYSTEINE PROTEASE ATG4D"/>
    <property type="match status" value="1"/>
</dbReference>
<accession>A0A8D0GCT3</accession>
<dbReference type="GO" id="GO:0000045">
    <property type="term" value="P:autophagosome assembly"/>
    <property type="evidence" value="ECO:0007669"/>
    <property type="project" value="TreeGrafter"/>
</dbReference>
<evidence type="ECO:0000256" key="5">
    <source>
        <dbReference type="ARBA" id="ARBA00022670"/>
    </source>
</evidence>
<comment type="catalytic activity">
    <reaction evidence="10">
        <text>[protein]-C-terminal L-amino acid-glycyl-phosphatidylserine + H2O = [protein]-C-terminal L-amino acid-glycine + a 1,2-diacyl-sn-glycero-3-phospho-L-serine</text>
        <dbReference type="Rhea" id="RHEA:67576"/>
        <dbReference type="Rhea" id="RHEA-COMP:17324"/>
        <dbReference type="Rhea" id="RHEA-COMP:17326"/>
        <dbReference type="ChEBI" id="CHEBI:15377"/>
        <dbReference type="ChEBI" id="CHEBI:57262"/>
        <dbReference type="ChEBI" id="CHEBI:172940"/>
        <dbReference type="ChEBI" id="CHEBI:172942"/>
    </reaction>
    <physiologicalReaction direction="left-to-right" evidence="10">
        <dbReference type="Rhea" id="RHEA:67577"/>
    </physiologicalReaction>
</comment>
<dbReference type="Pfam" id="PF03416">
    <property type="entry name" value="Peptidase_C54"/>
    <property type="match status" value="1"/>
</dbReference>
<dbReference type="GO" id="GO:0034727">
    <property type="term" value="P:piecemeal microautophagy of the nucleus"/>
    <property type="evidence" value="ECO:0007669"/>
    <property type="project" value="TreeGrafter"/>
</dbReference>
<keyword evidence="4 12" id="KW-0963">Cytoplasm</keyword>
<sequence>MNSVSPASVQYVSQEELRHPDGRKLFNPRAAGSQEGSYNGVFPGAAEGSQQNEPDEVDKIKSKLLSAWNNVKYGERAASFPPHPQLTRSNQINHKRLISWHPLEPSGRGNLTLTLLLLLPAVCIASDKLGEQQLPVPPHVVFQLVYKGDVGSLAERSEGREAGAEWKAILILVPMRLGGETLNPVYVDCVKVILSGEGGSSPCLPDDYLLYLDPHYCQPFVDTAKESFPLESFHCNSPRKVAFAKMDPSCTIGFYARNRREFERLCAELAWVLNSSAAKERYPMFSVMEGRAQEYGLGELCSRLSQQTLQIPRAGKRGRVKKPSSDEFVFL</sequence>
<evidence type="ECO:0000256" key="7">
    <source>
        <dbReference type="ARBA" id="ARBA00022807"/>
    </source>
</evidence>
<dbReference type="GO" id="GO:0000423">
    <property type="term" value="P:mitophagy"/>
    <property type="evidence" value="ECO:0007669"/>
    <property type="project" value="TreeGrafter"/>
</dbReference>
<comment type="subcellular location">
    <subcellularLocation>
        <location evidence="1 12">Cytoplasm</location>
    </subcellularLocation>
</comment>
<dbReference type="SUPFAM" id="SSF54001">
    <property type="entry name" value="Cysteine proteinases"/>
    <property type="match status" value="1"/>
</dbReference>
<feature type="compositionally biased region" description="Polar residues" evidence="13">
    <location>
        <begin position="1"/>
        <end position="13"/>
    </location>
</feature>
<evidence type="ECO:0000256" key="9">
    <source>
        <dbReference type="ARBA" id="ARBA00023006"/>
    </source>
</evidence>
<evidence type="ECO:0000313" key="16">
    <source>
        <dbReference type="Proteomes" id="UP000694392"/>
    </source>
</evidence>
<keyword evidence="5 12" id="KW-0645">Protease</keyword>
<dbReference type="Ensembl" id="ENSSPUT00000003363.1">
    <property type="protein sequence ID" value="ENSSPUP00000003165.1"/>
    <property type="gene ID" value="ENSSPUG00000002362.1"/>
</dbReference>